<organism evidence="2">
    <name type="scientific">Oscillatoriales cyanobacterium SpSt-418</name>
    <dbReference type="NCBI Taxonomy" id="2282169"/>
    <lineage>
        <taxon>Bacteria</taxon>
        <taxon>Bacillati</taxon>
        <taxon>Cyanobacteriota</taxon>
        <taxon>Cyanophyceae</taxon>
        <taxon>Oscillatoriophycideae</taxon>
        <taxon>Oscillatoriales</taxon>
    </lineage>
</organism>
<gene>
    <name evidence="2" type="ORF">ENR64_08335</name>
</gene>
<keyword evidence="1" id="KW-0472">Membrane</keyword>
<proteinExistence type="predicted"/>
<feature type="transmembrane region" description="Helical" evidence="1">
    <location>
        <begin position="64"/>
        <end position="85"/>
    </location>
</feature>
<comment type="caution">
    <text evidence="2">The sequence shown here is derived from an EMBL/GenBank/DDBJ whole genome shotgun (WGS) entry which is preliminary data.</text>
</comment>
<sequence>MNKPDLAKLLKLFLPETIADTEQHVTDFKLILGAAIGFCLIFGAFLTWMGVFDLVVEEFDHYEVSNATLLVAAGLVIIWLTLTRVGTKPPEKPRRFPFGHRE</sequence>
<feature type="transmembrane region" description="Helical" evidence="1">
    <location>
        <begin position="30"/>
        <end position="52"/>
    </location>
</feature>
<evidence type="ECO:0000313" key="2">
    <source>
        <dbReference type="EMBL" id="HFM97764.1"/>
    </source>
</evidence>
<accession>A0A7C3KCT2</accession>
<reference evidence="2" key="1">
    <citation type="journal article" date="2020" name="mSystems">
        <title>Genome- and Community-Level Interaction Insights into Carbon Utilization and Element Cycling Functions of Hydrothermarchaeota in Hydrothermal Sediment.</title>
        <authorList>
            <person name="Zhou Z."/>
            <person name="Liu Y."/>
            <person name="Xu W."/>
            <person name="Pan J."/>
            <person name="Luo Z.H."/>
            <person name="Li M."/>
        </authorList>
    </citation>
    <scope>NUCLEOTIDE SEQUENCE [LARGE SCALE GENOMIC DNA]</scope>
    <source>
        <strain evidence="2">SpSt-418</strain>
    </source>
</reference>
<name>A0A7C3KCT2_9CYAN</name>
<dbReference type="EMBL" id="DSRU01000110">
    <property type="protein sequence ID" value="HFM97764.1"/>
    <property type="molecule type" value="Genomic_DNA"/>
</dbReference>
<evidence type="ECO:0000256" key="1">
    <source>
        <dbReference type="SAM" id="Phobius"/>
    </source>
</evidence>
<protein>
    <submittedName>
        <fullName evidence="2">Uncharacterized protein</fullName>
    </submittedName>
</protein>
<dbReference type="AlphaFoldDB" id="A0A7C3KCT2"/>
<keyword evidence="1" id="KW-1133">Transmembrane helix</keyword>
<keyword evidence="1" id="KW-0812">Transmembrane</keyword>